<reference evidence="2" key="1">
    <citation type="submission" date="2020-02" db="EMBL/GenBank/DDBJ databases">
        <authorList>
            <person name="Meier V. D."/>
        </authorList>
    </citation>
    <scope>NUCLEOTIDE SEQUENCE</scope>
    <source>
        <strain evidence="2">AVDCRST_MAG52</strain>
    </source>
</reference>
<protein>
    <submittedName>
        <fullName evidence="2">Uncharacterized protein</fullName>
    </submittedName>
</protein>
<feature type="compositionally biased region" description="Basic residues" evidence="1">
    <location>
        <begin position="82"/>
        <end position="93"/>
    </location>
</feature>
<evidence type="ECO:0000256" key="1">
    <source>
        <dbReference type="SAM" id="MobiDB-lite"/>
    </source>
</evidence>
<organism evidence="2">
    <name type="scientific">uncultured Blastococcus sp</name>
    <dbReference type="NCBI Taxonomy" id="217144"/>
    <lineage>
        <taxon>Bacteria</taxon>
        <taxon>Bacillati</taxon>
        <taxon>Actinomycetota</taxon>
        <taxon>Actinomycetes</taxon>
        <taxon>Geodermatophilales</taxon>
        <taxon>Geodermatophilaceae</taxon>
        <taxon>Blastococcus</taxon>
        <taxon>environmental samples</taxon>
    </lineage>
</organism>
<accession>A0A6J4INU3</accession>
<feature type="non-terminal residue" evidence="2">
    <location>
        <position position="179"/>
    </location>
</feature>
<dbReference type="EMBL" id="CADCTN010000168">
    <property type="protein sequence ID" value="CAA9255905.1"/>
    <property type="molecule type" value="Genomic_DNA"/>
</dbReference>
<name>A0A6J4INU3_9ACTN</name>
<feature type="region of interest" description="Disordered" evidence="1">
    <location>
        <begin position="1"/>
        <end position="179"/>
    </location>
</feature>
<feature type="compositionally biased region" description="Basic and acidic residues" evidence="1">
    <location>
        <begin position="101"/>
        <end position="117"/>
    </location>
</feature>
<gene>
    <name evidence="2" type="ORF">AVDCRST_MAG52-2280</name>
</gene>
<feature type="compositionally biased region" description="Basic residues" evidence="1">
    <location>
        <begin position="11"/>
        <end position="49"/>
    </location>
</feature>
<sequence>DLPVPAAPPARGHRRARIPRARPRALGGRRRTRAGAHRGRPRPPRRRVGPVHPVRAGRWLVDRGLRAAVPRPPEPRLPDHARRGHRRVLRPRQRAAPPADLPRRRADRLAGDPDRGRWRVAVRPGRDQRRPRLAGLRHRRGPRRAADHPGRRRHRFHRADPVRRTALDLPPDGGRRRSV</sequence>
<proteinExistence type="predicted"/>
<dbReference type="AlphaFoldDB" id="A0A6J4INU3"/>
<feature type="compositionally biased region" description="Basic residues" evidence="1">
    <location>
        <begin position="131"/>
        <end position="143"/>
    </location>
</feature>
<feature type="non-terminal residue" evidence="2">
    <location>
        <position position="1"/>
    </location>
</feature>
<evidence type="ECO:0000313" key="2">
    <source>
        <dbReference type="EMBL" id="CAA9255905.1"/>
    </source>
</evidence>